<evidence type="ECO:0000256" key="5">
    <source>
        <dbReference type="ARBA" id="ARBA00022679"/>
    </source>
</evidence>
<comment type="catalytic activity">
    <reaction evidence="10">
        <text>malonyl-[ACP] + acetyl-CoA + H(+) = 3-oxobutanoyl-[ACP] + CO2 + CoA</text>
        <dbReference type="Rhea" id="RHEA:12080"/>
        <dbReference type="Rhea" id="RHEA-COMP:9623"/>
        <dbReference type="Rhea" id="RHEA-COMP:9625"/>
        <dbReference type="ChEBI" id="CHEBI:15378"/>
        <dbReference type="ChEBI" id="CHEBI:16526"/>
        <dbReference type="ChEBI" id="CHEBI:57287"/>
        <dbReference type="ChEBI" id="CHEBI:57288"/>
        <dbReference type="ChEBI" id="CHEBI:78449"/>
        <dbReference type="ChEBI" id="CHEBI:78450"/>
        <dbReference type="EC" id="2.3.1.180"/>
    </reaction>
    <physiologicalReaction direction="left-to-right" evidence="10">
        <dbReference type="Rhea" id="RHEA:12081"/>
    </physiologicalReaction>
</comment>
<dbReference type="NCBIfam" id="NF006829">
    <property type="entry name" value="PRK09352.1"/>
    <property type="match status" value="1"/>
</dbReference>
<dbReference type="InterPro" id="IPR013751">
    <property type="entry name" value="ACP_syn_III_N"/>
</dbReference>
<keyword evidence="4 14" id="KW-0444">Lipid biosynthesis</keyword>
<sequence>MSKKLIRAGIAGIGIYVPKRRLSNSELEGMVQTSDEWIRTRTGIAERRIASPDEATSDMSVIAGKKALENAGVKPENIDLIIVATVTPDMIFPATACLVQERLGAKRAAAFDLEAGCSGFVYALSVASQFITSGTYENVLVIGADTLSRITNWQDPKTCVLMGDGAGAVVLKPSPEGYGILSIKLGADGSGGMLLNLPAGGSRLPASEETIAANLHTFYMNGREVFKFAVKIFEEVTVEALSAAGLCKDDIDLLIPHQANIRIIDAAAKKLNLPLDKVLVNIDRYGNTSSASIPLALWEGLQTGRIKQGNHLVMVGFGSGLSWGALVIKWCD</sequence>
<evidence type="ECO:0000259" key="15">
    <source>
        <dbReference type="Pfam" id="PF08541"/>
    </source>
</evidence>
<organism evidence="17 18">
    <name type="scientific">Desulforamulus aquiferis</name>
    <dbReference type="NCBI Taxonomy" id="1397668"/>
    <lineage>
        <taxon>Bacteria</taxon>
        <taxon>Bacillati</taxon>
        <taxon>Bacillota</taxon>
        <taxon>Clostridia</taxon>
        <taxon>Eubacteriales</taxon>
        <taxon>Peptococcaceae</taxon>
        <taxon>Desulforamulus</taxon>
    </lineage>
</organism>
<dbReference type="NCBIfam" id="TIGR00747">
    <property type="entry name" value="fabH"/>
    <property type="match status" value="1"/>
</dbReference>
<comment type="similarity">
    <text evidence="2 14">Belongs to the thiolase-like superfamily. FabH family.</text>
</comment>
<dbReference type="InterPro" id="IPR004655">
    <property type="entry name" value="FabH"/>
</dbReference>
<dbReference type="InterPro" id="IPR013747">
    <property type="entry name" value="ACP_syn_III_C"/>
</dbReference>
<keyword evidence="14" id="KW-0511">Multifunctional enzyme</keyword>
<evidence type="ECO:0000256" key="13">
    <source>
        <dbReference type="ARBA" id="ARBA00052985"/>
    </source>
</evidence>
<keyword evidence="8 14" id="KW-0275">Fatty acid biosynthesis</keyword>
<dbReference type="EMBL" id="JARPTC010000015">
    <property type="protein sequence ID" value="MDO7787685.1"/>
    <property type="molecule type" value="Genomic_DNA"/>
</dbReference>
<dbReference type="GO" id="GO:0005737">
    <property type="term" value="C:cytoplasm"/>
    <property type="evidence" value="ECO:0007669"/>
    <property type="project" value="UniProtKB-SubCell"/>
</dbReference>
<comment type="catalytic activity">
    <reaction evidence="11">
        <text>(2S)-2-methylbutanoyl-CoA + malonyl-[ACP] + H(+) = (4S)-4-methyl-3-oxohexanoyl-[ACP] + CO2 + CoA</text>
        <dbReference type="Rhea" id="RHEA:42276"/>
        <dbReference type="Rhea" id="RHEA-COMP:9623"/>
        <dbReference type="Rhea" id="RHEA-COMP:17148"/>
        <dbReference type="ChEBI" id="CHEBI:15378"/>
        <dbReference type="ChEBI" id="CHEBI:16526"/>
        <dbReference type="ChEBI" id="CHEBI:57287"/>
        <dbReference type="ChEBI" id="CHEBI:78449"/>
        <dbReference type="ChEBI" id="CHEBI:88166"/>
        <dbReference type="ChEBI" id="CHEBI:167462"/>
        <dbReference type="EC" id="2.3.1.300"/>
    </reaction>
    <physiologicalReaction direction="left-to-right" evidence="11">
        <dbReference type="Rhea" id="RHEA:42277"/>
    </physiologicalReaction>
</comment>
<dbReference type="InterPro" id="IPR016039">
    <property type="entry name" value="Thiolase-like"/>
</dbReference>
<dbReference type="FunFam" id="3.40.47.10:FF:000004">
    <property type="entry name" value="3-oxoacyl-[acyl-carrier-protein] synthase 3"/>
    <property type="match status" value="1"/>
</dbReference>
<comment type="caution">
    <text evidence="17">The sequence shown here is derived from an EMBL/GenBank/DDBJ whole genome shotgun (WGS) entry which is preliminary data.</text>
</comment>
<keyword evidence="6 14" id="KW-0276">Fatty acid metabolism</keyword>
<evidence type="ECO:0000256" key="3">
    <source>
        <dbReference type="ARBA" id="ARBA00022490"/>
    </source>
</evidence>
<dbReference type="GO" id="GO:0033818">
    <property type="term" value="F:beta-ketoacyl-acyl-carrier-protein synthase III activity"/>
    <property type="evidence" value="ECO:0007669"/>
    <property type="project" value="UniProtKB-UniRule"/>
</dbReference>
<dbReference type="CDD" id="cd00830">
    <property type="entry name" value="KAS_III"/>
    <property type="match status" value="1"/>
</dbReference>
<dbReference type="Gene3D" id="3.40.47.10">
    <property type="match status" value="1"/>
</dbReference>
<comment type="catalytic activity">
    <reaction evidence="12">
        <text>2-methylpropanoyl-CoA + malonyl-[ACP] + H(+) = 4-methyl-3-oxopentanoyl-[ACP] + CO2 + CoA</text>
        <dbReference type="Rhea" id="RHEA:42268"/>
        <dbReference type="Rhea" id="RHEA-COMP:9623"/>
        <dbReference type="Rhea" id="RHEA-COMP:9940"/>
        <dbReference type="ChEBI" id="CHEBI:15378"/>
        <dbReference type="ChEBI" id="CHEBI:16526"/>
        <dbReference type="ChEBI" id="CHEBI:57287"/>
        <dbReference type="ChEBI" id="CHEBI:57338"/>
        <dbReference type="ChEBI" id="CHEBI:78449"/>
        <dbReference type="ChEBI" id="CHEBI:78820"/>
        <dbReference type="EC" id="2.3.1.300"/>
    </reaction>
    <physiologicalReaction direction="left-to-right" evidence="12">
        <dbReference type="Rhea" id="RHEA:42269"/>
    </physiologicalReaction>
</comment>
<keyword evidence="3 14" id="KW-0963">Cytoplasm</keyword>
<feature type="active site" evidence="14">
    <location>
        <position position="117"/>
    </location>
</feature>
<dbReference type="GO" id="GO:0044550">
    <property type="term" value="P:secondary metabolite biosynthetic process"/>
    <property type="evidence" value="ECO:0007669"/>
    <property type="project" value="TreeGrafter"/>
</dbReference>
<comment type="subcellular location">
    <subcellularLocation>
        <location evidence="14">Cytoplasm</location>
    </subcellularLocation>
</comment>
<dbReference type="HAMAP" id="MF_01815">
    <property type="entry name" value="FabH"/>
    <property type="match status" value="1"/>
</dbReference>
<feature type="domain" description="Beta-ketoacyl-[acyl-carrier-protein] synthase III N-terminal" evidence="16">
    <location>
        <begin position="111"/>
        <end position="189"/>
    </location>
</feature>
<gene>
    <name evidence="14" type="primary">fabH</name>
    <name evidence="17" type="ORF">P6N53_10695</name>
</gene>
<dbReference type="PANTHER" id="PTHR34069:SF2">
    <property type="entry name" value="BETA-KETOACYL-[ACYL-CARRIER-PROTEIN] SYNTHASE III"/>
    <property type="match status" value="1"/>
</dbReference>
<dbReference type="GO" id="GO:0004315">
    <property type="term" value="F:3-oxoacyl-[acyl-carrier-protein] synthase activity"/>
    <property type="evidence" value="ECO:0007669"/>
    <property type="project" value="InterPro"/>
</dbReference>
<dbReference type="PANTHER" id="PTHR34069">
    <property type="entry name" value="3-OXOACYL-[ACYL-CARRIER-PROTEIN] SYNTHASE 3"/>
    <property type="match status" value="1"/>
</dbReference>
<keyword evidence="5 14" id="KW-0808">Transferase</keyword>
<dbReference type="EC" id="2.3.1.180" evidence="14"/>
<dbReference type="Pfam" id="PF08545">
    <property type="entry name" value="ACP_syn_III"/>
    <property type="match status" value="1"/>
</dbReference>
<feature type="domain" description="Beta-ketoacyl-[acyl-carrier-protein] synthase III C-terminal" evidence="15">
    <location>
        <begin position="241"/>
        <end position="330"/>
    </location>
</feature>
<comment type="domain">
    <text evidence="14">The last Arg residue of the ACP-binding site is essential for the weak association between ACP/AcpP and FabH.</text>
</comment>
<dbReference type="GO" id="GO:0006633">
    <property type="term" value="P:fatty acid biosynthetic process"/>
    <property type="evidence" value="ECO:0007669"/>
    <property type="project" value="UniProtKB-UniRule"/>
</dbReference>
<evidence type="ECO:0000313" key="17">
    <source>
        <dbReference type="EMBL" id="MDO7787685.1"/>
    </source>
</evidence>
<reference evidence="17" key="1">
    <citation type="journal article" date="2023" name="J. Hazard. Mater.">
        <title>Anaerobic biodegradation of pyrene and benzo[a]pyrene by a new sulfate-reducing Desulforamulus aquiferis strain DSA.</title>
        <authorList>
            <person name="Zhang Z."/>
            <person name="Sun J."/>
            <person name="Gong X."/>
            <person name="Wang C."/>
            <person name="Wang H."/>
        </authorList>
    </citation>
    <scope>NUCLEOTIDE SEQUENCE</scope>
    <source>
        <strain evidence="17">DSA</strain>
    </source>
</reference>
<feature type="active site" evidence="14">
    <location>
        <position position="287"/>
    </location>
</feature>
<protein>
    <recommendedName>
        <fullName evidence="14">Beta-ketoacyl-[acyl-carrier-protein] synthase III</fullName>
        <shortName evidence="14">Beta-ketoacyl-ACP synthase III</shortName>
        <shortName evidence="14">KAS III</shortName>
        <ecNumber evidence="14">2.3.1.180</ecNumber>
    </recommendedName>
    <alternativeName>
        <fullName evidence="14">3-oxoacyl-[acyl-carrier-protein] synthase 3</fullName>
    </alternativeName>
    <alternativeName>
        <fullName evidence="14">3-oxoacyl-[acyl-carrier-protein] synthase III</fullName>
    </alternativeName>
</protein>
<evidence type="ECO:0000256" key="8">
    <source>
        <dbReference type="ARBA" id="ARBA00023160"/>
    </source>
</evidence>
<dbReference type="Proteomes" id="UP001172911">
    <property type="component" value="Unassembled WGS sequence"/>
</dbReference>
<dbReference type="Pfam" id="PF08541">
    <property type="entry name" value="ACP_syn_III_C"/>
    <property type="match status" value="1"/>
</dbReference>
<comment type="subunit">
    <text evidence="14">Homodimer.</text>
</comment>
<comment type="pathway">
    <text evidence="1 14">Lipid metabolism; fatty acid biosynthesis.</text>
</comment>
<name>A0AAW7ZDW2_9FIRM</name>
<evidence type="ECO:0000256" key="12">
    <source>
        <dbReference type="ARBA" id="ARBA00052467"/>
    </source>
</evidence>
<dbReference type="RefSeq" id="WP_304542924.1">
    <property type="nucleotide sequence ID" value="NZ_JARPTC010000015.1"/>
</dbReference>
<evidence type="ECO:0000256" key="6">
    <source>
        <dbReference type="ARBA" id="ARBA00022832"/>
    </source>
</evidence>
<evidence type="ECO:0000256" key="7">
    <source>
        <dbReference type="ARBA" id="ARBA00023098"/>
    </source>
</evidence>
<accession>A0AAW7ZDW2</accession>
<comment type="catalytic activity">
    <reaction evidence="13">
        <text>3-methylbutanoyl-CoA + malonyl-[ACP] + H(+) = 5-methyl-3-oxohexanoyl-[ACP] + CO2 + CoA</text>
        <dbReference type="Rhea" id="RHEA:42272"/>
        <dbReference type="Rhea" id="RHEA-COMP:9623"/>
        <dbReference type="Rhea" id="RHEA-COMP:9941"/>
        <dbReference type="ChEBI" id="CHEBI:15378"/>
        <dbReference type="ChEBI" id="CHEBI:16526"/>
        <dbReference type="ChEBI" id="CHEBI:57287"/>
        <dbReference type="ChEBI" id="CHEBI:57345"/>
        <dbReference type="ChEBI" id="CHEBI:78449"/>
        <dbReference type="ChEBI" id="CHEBI:78822"/>
        <dbReference type="EC" id="2.3.1.300"/>
    </reaction>
    <physiologicalReaction direction="left-to-right" evidence="13">
        <dbReference type="Rhea" id="RHEA:42273"/>
    </physiologicalReaction>
</comment>
<dbReference type="AlphaFoldDB" id="A0AAW7ZDW2"/>
<evidence type="ECO:0000256" key="1">
    <source>
        <dbReference type="ARBA" id="ARBA00005194"/>
    </source>
</evidence>
<keyword evidence="7 14" id="KW-0443">Lipid metabolism</keyword>
<evidence type="ECO:0000259" key="16">
    <source>
        <dbReference type="Pfam" id="PF08545"/>
    </source>
</evidence>
<feature type="active site" evidence="14">
    <location>
        <position position="257"/>
    </location>
</feature>
<evidence type="ECO:0000256" key="14">
    <source>
        <dbReference type="HAMAP-Rule" id="MF_01815"/>
    </source>
</evidence>
<feature type="region of interest" description="ACP-binding" evidence="14">
    <location>
        <begin position="258"/>
        <end position="262"/>
    </location>
</feature>
<comment type="function">
    <text evidence="14">Catalyzes the condensation reaction of fatty acid synthesis by the addition to an acyl acceptor of two carbons from malonyl-ACP. Catalyzes the first condensation reaction which initiates fatty acid synthesis and may therefore play a role in governing the total rate of fatty acid production. Possesses both acetoacetyl-ACP synthase and acetyl transacylase activities. Its substrate specificity determines the biosynthesis of branched-chain and/or straight-chain of fatty acids.</text>
</comment>
<evidence type="ECO:0000256" key="4">
    <source>
        <dbReference type="ARBA" id="ARBA00022516"/>
    </source>
</evidence>
<evidence type="ECO:0000256" key="2">
    <source>
        <dbReference type="ARBA" id="ARBA00008642"/>
    </source>
</evidence>
<evidence type="ECO:0000256" key="11">
    <source>
        <dbReference type="ARBA" id="ARBA00052407"/>
    </source>
</evidence>
<evidence type="ECO:0000256" key="9">
    <source>
        <dbReference type="ARBA" id="ARBA00023315"/>
    </source>
</evidence>
<proteinExistence type="inferred from homology"/>
<evidence type="ECO:0000256" key="10">
    <source>
        <dbReference type="ARBA" id="ARBA00051096"/>
    </source>
</evidence>
<keyword evidence="18" id="KW-1185">Reference proteome</keyword>
<dbReference type="SUPFAM" id="SSF53901">
    <property type="entry name" value="Thiolase-like"/>
    <property type="match status" value="1"/>
</dbReference>
<evidence type="ECO:0000313" key="18">
    <source>
        <dbReference type="Proteomes" id="UP001172911"/>
    </source>
</evidence>
<keyword evidence="9 14" id="KW-0012">Acyltransferase</keyword>
<reference evidence="17" key="2">
    <citation type="submission" date="2023-03" db="EMBL/GenBank/DDBJ databases">
        <authorList>
            <person name="Zhang Z."/>
        </authorList>
    </citation>
    <scope>NUCLEOTIDE SEQUENCE</scope>
    <source>
        <strain evidence="17">DSA</strain>
    </source>
</reference>